<reference evidence="6" key="1">
    <citation type="submission" date="2022-04" db="EMBL/GenBank/DDBJ databases">
        <title>Whole genome sequence of Sphaerotilus sp. FB-5.</title>
        <authorList>
            <person name="Takeda M."/>
            <person name="Narihara S."/>
            <person name="Akimoto M."/>
            <person name="Akimoto R."/>
            <person name="Nishiyashiki S."/>
            <person name="Murakami T."/>
        </authorList>
    </citation>
    <scope>NUCLEOTIDE SEQUENCE</scope>
    <source>
        <strain evidence="6">FB-5</strain>
    </source>
</reference>
<protein>
    <submittedName>
        <fullName evidence="6">Glutamate/aspartate ABC transporter substrate-binding protein</fullName>
    </submittedName>
</protein>
<evidence type="ECO:0000256" key="1">
    <source>
        <dbReference type="ARBA" id="ARBA00010333"/>
    </source>
</evidence>
<dbReference type="RefSeq" id="WP_251972123.1">
    <property type="nucleotide sequence ID" value="NZ_AP025730.1"/>
</dbReference>
<evidence type="ECO:0000256" key="4">
    <source>
        <dbReference type="SAM" id="SignalP"/>
    </source>
</evidence>
<feature type="domain" description="Solute-binding protein family 3/N-terminal" evidence="5">
    <location>
        <begin position="63"/>
        <end position="295"/>
    </location>
</feature>
<keyword evidence="2" id="KW-0813">Transport</keyword>
<dbReference type="InterPro" id="IPR001638">
    <property type="entry name" value="Solute-binding_3/MltF_N"/>
</dbReference>
<dbReference type="CDD" id="cd13688">
    <property type="entry name" value="PBP2_GltI_DEBP"/>
    <property type="match status" value="1"/>
</dbReference>
<dbReference type="EMBL" id="AP025730">
    <property type="protein sequence ID" value="BDI03874.1"/>
    <property type="molecule type" value="Genomic_DNA"/>
</dbReference>
<feature type="chain" id="PRO_5045117856" evidence="4">
    <location>
        <begin position="36"/>
        <end position="324"/>
    </location>
</feature>
<keyword evidence="7" id="KW-1185">Reference proteome</keyword>
<dbReference type="PANTHER" id="PTHR30085">
    <property type="entry name" value="AMINO ACID ABC TRANSPORTER PERMEASE"/>
    <property type="match status" value="1"/>
</dbReference>
<dbReference type="Pfam" id="PF00497">
    <property type="entry name" value="SBP_bac_3"/>
    <property type="match status" value="1"/>
</dbReference>
<evidence type="ECO:0000256" key="2">
    <source>
        <dbReference type="ARBA" id="ARBA00022448"/>
    </source>
</evidence>
<dbReference type="Proteomes" id="UP001057498">
    <property type="component" value="Chromosome"/>
</dbReference>
<gene>
    <name evidence="6" type="primary">gltI_1</name>
    <name evidence="6" type="ORF">CATMQ487_08440</name>
</gene>
<sequence>MPSSTVSLLFSRRCAQVPLAALTALLLAGAGGARAAGPMGAAAVVPVVPVVEGTLGRIAATGTINLGHRESSVPFSYYDANRQVVGYSHELMLKVVEAVKAELKLPALTLRLVPVTSQNRIPLVQNGSVDLECGSTSHTAERAREVAFSTSFFVISTRLLVPRGSAVRDFADLGGKRVVVTAGTTSERLLRTYSESRTKRIQVVTARDHGEAFRVLEEGQVDAFMLDDALLHGERAKAREPQRWVVTGTPMSTEVYGCMMRHGDAAFKAVVDRALARALTSGEAGRIYTRWFQRPIPPRGLNLEFPPSAALLSLFRQPDDRPLP</sequence>
<feature type="signal peptide" evidence="4">
    <location>
        <begin position="1"/>
        <end position="35"/>
    </location>
</feature>
<dbReference type="InterPro" id="IPR051455">
    <property type="entry name" value="Bact_solute-bind_prot3"/>
</dbReference>
<evidence type="ECO:0000256" key="3">
    <source>
        <dbReference type="ARBA" id="ARBA00022729"/>
    </source>
</evidence>
<dbReference type="SMART" id="SM00062">
    <property type="entry name" value="PBPb"/>
    <property type="match status" value="1"/>
</dbReference>
<dbReference type="SUPFAM" id="SSF53850">
    <property type="entry name" value="Periplasmic binding protein-like II"/>
    <property type="match status" value="1"/>
</dbReference>
<keyword evidence="3 4" id="KW-0732">Signal</keyword>
<proteinExistence type="inferred from homology"/>
<organism evidence="6 7">
    <name type="scientific">Sphaerotilus microaerophilus</name>
    <dbReference type="NCBI Taxonomy" id="2914710"/>
    <lineage>
        <taxon>Bacteria</taxon>
        <taxon>Pseudomonadati</taxon>
        <taxon>Pseudomonadota</taxon>
        <taxon>Betaproteobacteria</taxon>
        <taxon>Burkholderiales</taxon>
        <taxon>Sphaerotilaceae</taxon>
        <taxon>Sphaerotilus</taxon>
    </lineage>
</organism>
<dbReference type="PANTHER" id="PTHR30085:SF2">
    <property type="entry name" value="GLUTAMATE_ASPARTATE IMPORT SOLUTE-BINDING PROTEIN"/>
    <property type="match status" value="1"/>
</dbReference>
<accession>A0ABM7YI35</accession>
<evidence type="ECO:0000259" key="5">
    <source>
        <dbReference type="SMART" id="SM00062"/>
    </source>
</evidence>
<name>A0ABM7YI35_9BURK</name>
<evidence type="ECO:0000313" key="6">
    <source>
        <dbReference type="EMBL" id="BDI03874.1"/>
    </source>
</evidence>
<dbReference type="Gene3D" id="3.40.190.10">
    <property type="entry name" value="Periplasmic binding protein-like II"/>
    <property type="match status" value="2"/>
</dbReference>
<evidence type="ECO:0000313" key="7">
    <source>
        <dbReference type="Proteomes" id="UP001057498"/>
    </source>
</evidence>
<comment type="similarity">
    <text evidence="1">Belongs to the bacterial solute-binding protein 3 family.</text>
</comment>